<dbReference type="EMBL" id="CAJVCH010206423">
    <property type="protein sequence ID" value="CAG7731128.1"/>
    <property type="molecule type" value="Genomic_DNA"/>
</dbReference>
<keyword evidence="1" id="KW-0812">Transmembrane</keyword>
<organism evidence="2 3">
    <name type="scientific">Allacma fusca</name>
    <dbReference type="NCBI Taxonomy" id="39272"/>
    <lineage>
        <taxon>Eukaryota</taxon>
        <taxon>Metazoa</taxon>
        <taxon>Ecdysozoa</taxon>
        <taxon>Arthropoda</taxon>
        <taxon>Hexapoda</taxon>
        <taxon>Collembola</taxon>
        <taxon>Symphypleona</taxon>
        <taxon>Sminthuridae</taxon>
        <taxon>Allacma</taxon>
    </lineage>
</organism>
<name>A0A8J2K7M6_9HEXA</name>
<reference evidence="2" key="1">
    <citation type="submission" date="2021-06" db="EMBL/GenBank/DDBJ databases">
        <authorList>
            <person name="Hodson N. C."/>
            <person name="Mongue J. A."/>
            <person name="Jaron S. K."/>
        </authorList>
    </citation>
    <scope>NUCLEOTIDE SEQUENCE</scope>
</reference>
<evidence type="ECO:0000313" key="3">
    <source>
        <dbReference type="Proteomes" id="UP000708208"/>
    </source>
</evidence>
<gene>
    <name evidence="2" type="ORF">AFUS01_LOCUS19735</name>
</gene>
<keyword evidence="3" id="KW-1185">Reference proteome</keyword>
<protein>
    <submittedName>
        <fullName evidence="2">Uncharacterized protein</fullName>
    </submittedName>
</protein>
<dbReference type="AlphaFoldDB" id="A0A8J2K7M6"/>
<feature type="transmembrane region" description="Helical" evidence="1">
    <location>
        <begin position="12"/>
        <end position="31"/>
    </location>
</feature>
<evidence type="ECO:0000313" key="2">
    <source>
        <dbReference type="EMBL" id="CAG7731128.1"/>
    </source>
</evidence>
<proteinExistence type="predicted"/>
<dbReference type="Proteomes" id="UP000708208">
    <property type="component" value="Unassembled WGS sequence"/>
</dbReference>
<comment type="caution">
    <text evidence="2">The sequence shown here is derived from an EMBL/GenBank/DDBJ whole genome shotgun (WGS) entry which is preliminary data.</text>
</comment>
<sequence>MGDVQLLNITCFNYIVILIVTVAAIAPRVAFPTKALMSLQFFSIHIWQSLWRSQLIARAGNTGNVIIIQLLRCSMSGIYYGLASLMMHRTIYQPIQKHQ</sequence>
<keyword evidence="1" id="KW-1133">Transmembrane helix</keyword>
<accession>A0A8J2K7M6</accession>
<keyword evidence="1" id="KW-0472">Membrane</keyword>
<evidence type="ECO:0000256" key="1">
    <source>
        <dbReference type="SAM" id="Phobius"/>
    </source>
</evidence>